<evidence type="ECO:0000259" key="7">
    <source>
        <dbReference type="Pfam" id="PF01029"/>
    </source>
</evidence>
<dbReference type="RefSeq" id="WP_025911503.1">
    <property type="nucleotide sequence ID" value="NZ_KQ758639.1"/>
</dbReference>
<evidence type="ECO:0000256" key="2">
    <source>
        <dbReference type="ARBA" id="ARBA00022814"/>
    </source>
</evidence>
<dbReference type="SUPFAM" id="SSF48013">
    <property type="entry name" value="NusB-like"/>
    <property type="match status" value="1"/>
</dbReference>
<dbReference type="CDD" id="cd00619">
    <property type="entry name" value="Terminator_NusB"/>
    <property type="match status" value="1"/>
</dbReference>
<keyword evidence="9" id="KW-1185">Reference proteome</keyword>
<dbReference type="NCBIfam" id="TIGR01951">
    <property type="entry name" value="nusB"/>
    <property type="match status" value="1"/>
</dbReference>
<keyword evidence="3 6" id="KW-0694">RNA-binding</keyword>
<gene>
    <name evidence="6" type="primary">nusB</name>
    <name evidence="8" type="ORF">AS180_07755</name>
</gene>
<reference evidence="8 9" key="1">
    <citation type="submission" date="2015-11" db="EMBL/GenBank/DDBJ databases">
        <title>Bacillus caseinolyticus sp nov.</title>
        <authorList>
            <person name="Dastager S.G."/>
            <person name="Mawlankar R."/>
        </authorList>
    </citation>
    <scope>NUCLEOTIDE SEQUENCE [LARGE SCALE GENOMIC DNA]</scope>
    <source>
        <strain evidence="8 9">SGD-V-76</strain>
    </source>
</reference>
<evidence type="ECO:0000313" key="8">
    <source>
        <dbReference type="EMBL" id="KSU88466.1"/>
    </source>
</evidence>
<dbReference type="EMBL" id="LNQP01000023">
    <property type="protein sequence ID" value="KSU88466.1"/>
    <property type="molecule type" value="Genomic_DNA"/>
</dbReference>
<protein>
    <recommendedName>
        <fullName evidence="6">Transcription antitermination protein NusB</fullName>
    </recommendedName>
    <alternativeName>
        <fullName evidence="6">Antitermination factor NusB</fullName>
    </alternativeName>
</protein>
<dbReference type="InterPro" id="IPR006027">
    <property type="entry name" value="NusB_RsmB_TIM44"/>
</dbReference>
<comment type="caution">
    <text evidence="8">The sequence shown here is derived from an EMBL/GenBank/DDBJ whole genome shotgun (WGS) entry which is preliminary data.</text>
</comment>
<dbReference type="Proteomes" id="UP000053681">
    <property type="component" value="Unassembled WGS sequence"/>
</dbReference>
<dbReference type="Gene3D" id="1.10.940.10">
    <property type="entry name" value="NusB-like"/>
    <property type="match status" value="1"/>
</dbReference>
<dbReference type="PANTHER" id="PTHR11078:SF3">
    <property type="entry name" value="ANTITERMINATION NUSB DOMAIN-CONTAINING PROTEIN"/>
    <property type="match status" value="1"/>
</dbReference>
<comment type="similarity">
    <text evidence="1 6">Belongs to the NusB family.</text>
</comment>
<dbReference type="PANTHER" id="PTHR11078">
    <property type="entry name" value="N UTILIZATION SUBSTANCE PROTEIN B-RELATED"/>
    <property type="match status" value="1"/>
</dbReference>
<dbReference type="GO" id="GO:0005829">
    <property type="term" value="C:cytosol"/>
    <property type="evidence" value="ECO:0007669"/>
    <property type="project" value="TreeGrafter"/>
</dbReference>
<evidence type="ECO:0000256" key="3">
    <source>
        <dbReference type="ARBA" id="ARBA00022884"/>
    </source>
</evidence>
<sequence>MKRHTARQKALQALFQYDLGQIEPLEAMENVLQGGKGDDFLEKLVLGVANNQKEIDGILRDHLEKWTLDRVATVDRTILRMAVYEMKYEEEIPGNVTINEAIELAKVFGDDQSSRFINGVLSKVAVTLSR</sequence>
<dbReference type="AlphaFoldDB" id="A0A0V8JN36"/>
<evidence type="ECO:0000256" key="5">
    <source>
        <dbReference type="ARBA" id="ARBA00023163"/>
    </source>
</evidence>
<dbReference type="GO" id="GO:0006353">
    <property type="term" value="P:DNA-templated transcription termination"/>
    <property type="evidence" value="ECO:0007669"/>
    <property type="project" value="UniProtKB-UniRule"/>
</dbReference>
<keyword evidence="4 6" id="KW-0805">Transcription regulation</keyword>
<dbReference type="InterPro" id="IPR035926">
    <property type="entry name" value="NusB-like_sf"/>
</dbReference>
<name>A0A0V8JN36_9BACI</name>
<dbReference type="HAMAP" id="MF_00073">
    <property type="entry name" value="NusB"/>
    <property type="match status" value="1"/>
</dbReference>
<evidence type="ECO:0000313" key="9">
    <source>
        <dbReference type="Proteomes" id="UP000053681"/>
    </source>
</evidence>
<evidence type="ECO:0000256" key="4">
    <source>
        <dbReference type="ARBA" id="ARBA00023015"/>
    </source>
</evidence>
<dbReference type="Pfam" id="PF01029">
    <property type="entry name" value="NusB"/>
    <property type="match status" value="1"/>
</dbReference>
<dbReference type="InterPro" id="IPR011605">
    <property type="entry name" value="NusB_fam"/>
</dbReference>
<proteinExistence type="inferred from homology"/>
<evidence type="ECO:0000256" key="1">
    <source>
        <dbReference type="ARBA" id="ARBA00005952"/>
    </source>
</evidence>
<evidence type="ECO:0000256" key="6">
    <source>
        <dbReference type="HAMAP-Rule" id="MF_00073"/>
    </source>
</evidence>
<comment type="function">
    <text evidence="6">Involved in transcription antitermination. Required for transcription of ribosomal RNA (rRNA) genes. Binds specifically to the boxA antiterminator sequence of the ribosomal RNA (rrn) operons.</text>
</comment>
<keyword evidence="2 6" id="KW-0889">Transcription antitermination</keyword>
<accession>A0A0V8JN36</accession>
<organism evidence="8 9">
    <name type="scientific">Priestia veravalensis</name>
    <dbReference type="NCBI Taxonomy" id="1414648"/>
    <lineage>
        <taxon>Bacteria</taxon>
        <taxon>Bacillati</taxon>
        <taxon>Bacillota</taxon>
        <taxon>Bacilli</taxon>
        <taxon>Bacillales</taxon>
        <taxon>Bacillaceae</taxon>
        <taxon>Priestia</taxon>
    </lineage>
</organism>
<dbReference type="GO" id="GO:0031564">
    <property type="term" value="P:transcription antitermination"/>
    <property type="evidence" value="ECO:0007669"/>
    <property type="project" value="UniProtKB-KW"/>
</dbReference>
<keyword evidence="5 6" id="KW-0804">Transcription</keyword>
<dbReference type="GO" id="GO:0003723">
    <property type="term" value="F:RNA binding"/>
    <property type="evidence" value="ECO:0007669"/>
    <property type="project" value="UniProtKB-UniRule"/>
</dbReference>
<feature type="domain" description="NusB/RsmB/TIM44" evidence="7">
    <location>
        <begin position="4"/>
        <end position="125"/>
    </location>
</feature>